<dbReference type="AlphaFoldDB" id="A0A1H3PNX6"/>
<keyword evidence="2" id="KW-1185">Reference proteome</keyword>
<dbReference type="EMBL" id="FNPX01000005">
    <property type="protein sequence ID" value="SDZ02932.1"/>
    <property type="molecule type" value="Genomic_DNA"/>
</dbReference>
<evidence type="ECO:0000313" key="1">
    <source>
        <dbReference type="EMBL" id="SDZ02932.1"/>
    </source>
</evidence>
<evidence type="ECO:0000313" key="2">
    <source>
        <dbReference type="Proteomes" id="UP000198914"/>
    </source>
</evidence>
<organism evidence="1 2">
    <name type="scientific">Jannaschia faecimaris</name>
    <dbReference type="NCBI Taxonomy" id="1244108"/>
    <lineage>
        <taxon>Bacteria</taxon>
        <taxon>Pseudomonadati</taxon>
        <taxon>Pseudomonadota</taxon>
        <taxon>Alphaproteobacteria</taxon>
        <taxon>Rhodobacterales</taxon>
        <taxon>Roseobacteraceae</taxon>
        <taxon>Jannaschia</taxon>
    </lineage>
</organism>
<gene>
    <name evidence="1" type="ORF">SAMN05444004_10598</name>
</gene>
<proteinExistence type="predicted"/>
<reference evidence="2" key="1">
    <citation type="submission" date="2016-10" db="EMBL/GenBank/DDBJ databases">
        <authorList>
            <person name="Varghese N."/>
            <person name="Submissions S."/>
        </authorList>
    </citation>
    <scope>NUCLEOTIDE SEQUENCE [LARGE SCALE GENOMIC DNA]</scope>
    <source>
        <strain evidence="2">DSM 100420</strain>
    </source>
</reference>
<accession>A0A1H3PNX6</accession>
<protein>
    <submittedName>
        <fullName evidence="1">Uncharacterized protein</fullName>
    </submittedName>
</protein>
<sequence>MSNLRVLRIENVRFDYLQSFVEGIAVCCGADGKVDRRRLSIQADPYWCHETASSALRQVASNIFLTNRPR</sequence>
<dbReference type="STRING" id="1244108.SAMN05444004_10598"/>
<dbReference type="Proteomes" id="UP000198914">
    <property type="component" value="Unassembled WGS sequence"/>
</dbReference>
<name>A0A1H3PNX6_9RHOB</name>